<name>A0A1I3DGV7_9LACT</name>
<reference evidence="1 2" key="1">
    <citation type="submission" date="2016-10" db="EMBL/GenBank/DDBJ databases">
        <authorList>
            <person name="de Groot N.N."/>
        </authorList>
    </citation>
    <scope>NUCLEOTIDE SEQUENCE [LARGE SCALE GENOMIC DNA]</scope>
    <source>
        <strain evidence="1 2">DSM 27630</strain>
    </source>
</reference>
<sequence length="331" mass="39385">MARLSFENERMGETMGERVDFPKNYEIYVKKAVRKMQEGNTKEACRWFEEAYKIRQETSLNAMYTAAMYEIGKFEEAKEIADDKKEAYESHDYLSSLYIQILTKTHRFLEAEHLIQKKRNQSDDSLKEQWEMLDVSLDQERIRFEKQQKLQDQKLMKEVASLENQSFAHQTAVLKKMQDLSKSSYSAAAKEILSNPSINEIVKTTILEELIQKNDKDRFELSWFDKKRSIVPSELRSLEEHLAVKTIRKELDEKISQQDPILFQTMEQETNLQFLLIFPYIEEVITDPESWLKLCLDQYEGRDISQQEDPKMKKMSCWLERINREINQLMN</sequence>
<organism evidence="1 2">
    <name type="scientific">Pisciglobus halotolerans</name>
    <dbReference type="NCBI Taxonomy" id="745365"/>
    <lineage>
        <taxon>Bacteria</taxon>
        <taxon>Bacillati</taxon>
        <taxon>Bacillota</taxon>
        <taxon>Bacilli</taxon>
        <taxon>Lactobacillales</taxon>
        <taxon>Carnobacteriaceae</taxon>
    </lineage>
</organism>
<dbReference type="EMBL" id="FOQE01000037">
    <property type="protein sequence ID" value="SFH85886.1"/>
    <property type="molecule type" value="Genomic_DNA"/>
</dbReference>
<proteinExistence type="predicted"/>
<evidence type="ECO:0000313" key="2">
    <source>
        <dbReference type="Proteomes" id="UP000198668"/>
    </source>
</evidence>
<dbReference type="InterPro" id="IPR011990">
    <property type="entry name" value="TPR-like_helical_dom_sf"/>
</dbReference>
<dbReference type="OrthoDB" id="1655898at2"/>
<dbReference type="Proteomes" id="UP000198668">
    <property type="component" value="Unassembled WGS sequence"/>
</dbReference>
<evidence type="ECO:0000313" key="1">
    <source>
        <dbReference type="EMBL" id="SFH85886.1"/>
    </source>
</evidence>
<dbReference type="Gene3D" id="1.25.40.10">
    <property type="entry name" value="Tetratricopeptide repeat domain"/>
    <property type="match status" value="1"/>
</dbReference>
<dbReference type="AlphaFoldDB" id="A0A1I3DGV7"/>
<evidence type="ECO:0008006" key="3">
    <source>
        <dbReference type="Google" id="ProtNLM"/>
    </source>
</evidence>
<keyword evidence="2" id="KW-1185">Reference proteome</keyword>
<protein>
    <recommendedName>
        <fullName evidence="3">Tetratricopeptide repeat-containing protein</fullName>
    </recommendedName>
</protein>
<dbReference type="SUPFAM" id="SSF48452">
    <property type="entry name" value="TPR-like"/>
    <property type="match status" value="1"/>
</dbReference>
<gene>
    <name evidence="1" type="ORF">SAMN04489868_13716</name>
</gene>
<accession>A0A1I3DGV7</accession>
<dbReference type="RefSeq" id="WP_092093360.1">
    <property type="nucleotide sequence ID" value="NZ_FOQE01000037.1"/>
</dbReference>